<dbReference type="Proteomes" id="UP000783588">
    <property type="component" value="Unassembled WGS sequence"/>
</dbReference>
<evidence type="ECO:0000313" key="2">
    <source>
        <dbReference type="Proteomes" id="UP000783588"/>
    </source>
</evidence>
<proteinExistence type="predicted"/>
<dbReference type="EMBL" id="JAHLQI010000007">
    <property type="protein sequence ID" value="MBU5491375.1"/>
    <property type="molecule type" value="Genomic_DNA"/>
</dbReference>
<gene>
    <name evidence="1" type="ORF">KQI75_12265</name>
</gene>
<protein>
    <recommendedName>
        <fullName evidence="3">DUF3137 domain-containing protein</fullName>
    </recommendedName>
</protein>
<name>A0ABS6EV96_9FIRM</name>
<organism evidence="1 2">
    <name type="scientific">Butyricicoccus intestinisimiae</name>
    <dbReference type="NCBI Taxonomy" id="2841509"/>
    <lineage>
        <taxon>Bacteria</taxon>
        <taxon>Bacillati</taxon>
        <taxon>Bacillota</taxon>
        <taxon>Clostridia</taxon>
        <taxon>Eubacteriales</taxon>
        <taxon>Butyricicoccaceae</taxon>
        <taxon>Butyricicoccus</taxon>
    </lineage>
</organism>
<sequence>MLDWLAWGLFGALLATDKPRQRRAKIKQGEEYLRQQQSLYDPEKEKEGKIKEASWNLRKIHMVNALDVPTNTLYGYATMAVPMQLFYYELTTTAQGSYRGWNPINYYELHGKRRFAPADYVLKEVGMNVDQFMIYMTNMTCQNITQRYWTFEGRYYAEHEFCGTYDRHVQEHRFGGAKQILVELLPNQYMLDHPNEFKKHVTTEDVEKNSLASTFALIEDSYKILDPGMPLYEFLGTQDRDKIFTKAFGTDKWKDYID</sequence>
<accession>A0ABS6EV96</accession>
<keyword evidence="2" id="KW-1185">Reference proteome</keyword>
<comment type="caution">
    <text evidence="1">The sequence shown here is derived from an EMBL/GenBank/DDBJ whole genome shotgun (WGS) entry which is preliminary data.</text>
</comment>
<reference evidence="1 2" key="1">
    <citation type="submission" date="2021-06" db="EMBL/GenBank/DDBJ databases">
        <authorList>
            <person name="Sun Q."/>
            <person name="Li D."/>
        </authorList>
    </citation>
    <scope>NUCLEOTIDE SEQUENCE [LARGE SCALE GENOMIC DNA]</scope>
    <source>
        <strain evidence="1 2">MSJd-7</strain>
    </source>
</reference>
<evidence type="ECO:0000313" key="1">
    <source>
        <dbReference type="EMBL" id="MBU5491375.1"/>
    </source>
</evidence>
<evidence type="ECO:0008006" key="3">
    <source>
        <dbReference type="Google" id="ProtNLM"/>
    </source>
</evidence>
<dbReference type="RefSeq" id="WP_216471083.1">
    <property type="nucleotide sequence ID" value="NZ_JAHLQI010000007.1"/>
</dbReference>